<reference evidence="10" key="1">
    <citation type="submission" date="2015-08" db="EMBL/GenBank/DDBJ databases">
        <authorList>
            <person name="Babu N.S."/>
            <person name="Beckwith C.J."/>
            <person name="Beseler K.G."/>
            <person name="Brison A."/>
            <person name="Carone J.V."/>
            <person name="Caskin T.P."/>
            <person name="Diamond M."/>
            <person name="Durham M.E."/>
            <person name="Foxe J.M."/>
            <person name="Go M."/>
            <person name="Henderson B.A."/>
            <person name="Jones I.B."/>
            <person name="McGettigan J.A."/>
            <person name="Micheletti S.J."/>
            <person name="Nasrallah M.E."/>
            <person name="Ortiz D."/>
            <person name="Piller C.R."/>
            <person name="Privatt S.R."/>
            <person name="Schneider S.L."/>
            <person name="Sharp S."/>
            <person name="Smith T.C."/>
            <person name="Stanton J.D."/>
            <person name="Ullery H.E."/>
            <person name="Wilson R.J."/>
            <person name="Serrano M.G."/>
            <person name="Buck G."/>
            <person name="Lee V."/>
            <person name="Wang Y."/>
            <person name="Carvalho R."/>
            <person name="Voegtly L."/>
            <person name="Shi R."/>
            <person name="Duckworth R."/>
            <person name="Johnson A."/>
            <person name="Loviza R."/>
            <person name="Walstead R."/>
            <person name="Shah Z."/>
            <person name="Kiflezghi M."/>
            <person name="Wade K."/>
            <person name="Ball S.L."/>
            <person name="Bradley K.W."/>
            <person name="Asai D.J."/>
            <person name="Bowman C.A."/>
            <person name="Russell D.A."/>
            <person name="Pope W.H."/>
            <person name="Jacobs-Sera D."/>
            <person name="Hendrix R.W."/>
            <person name="Hatfull G.F."/>
        </authorList>
    </citation>
    <scope>NUCLEOTIDE SEQUENCE</scope>
</reference>
<feature type="binding site" evidence="9">
    <location>
        <position position="248"/>
    </location>
    <ligand>
        <name>Fe cation</name>
        <dbReference type="ChEBI" id="CHEBI:24875"/>
        <label>2</label>
    </ligand>
</feature>
<dbReference type="InterPro" id="IPR011989">
    <property type="entry name" value="ARM-like"/>
</dbReference>
<comment type="pathway">
    <text evidence="2 9">Protein modification; eIF5A hypusination.</text>
</comment>
<proteinExistence type="inferred from homology"/>
<evidence type="ECO:0000256" key="5">
    <source>
        <dbReference type="ARBA" id="ARBA00023002"/>
    </source>
</evidence>
<dbReference type="FunFam" id="1.25.10.10:FF:000099">
    <property type="entry name" value="Deoxyhypusine hydroxylase"/>
    <property type="match status" value="1"/>
</dbReference>
<name>A0A1D2A0L7_AUXPR</name>
<evidence type="ECO:0000256" key="2">
    <source>
        <dbReference type="ARBA" id="ARBA00005041"/>
    </source>
</evidence>
<feature type="binding site" evidence="9">
    <location>
        <position position="93"/>
    </location>
    <ligand>
        <name>Fe cation</name>
        <dbReference type="ChEBI" id="CHEBI:24875"/>
        <label>1</label>
    </ligand>
</feature>
<dbReference type="SUPFAM" id="SSF48371">
    <property type="entry name" value="ARM repeat"/>
    <property type="match status" value="2"/>
</dbReference>
<dbReference type="Pfam" id="PF03130">
    <property type="entry name" value="HEAT_PBS"/>
    <property type="match status" value="1"/>
</dbReference>
<dbReference type="SMART" id="SM00567">
    <property type="entry name" value="EZ_HEAT"/>
    <property type="match status" value="6"/>
</dbReference>
<dbReference type="PANTHER" id="PTHR12697:SF5">
    <property type="entry name" value="DEOXYHYPUSINE HYDROXYLASE"/>
    <property type="match status" value="1"/>
</dbReference>
<dbReference type="Pfam" id="PF13646">
    <property type="entry name" value="HEAT_2"/>
    <property type="match status" value="1"/>
</dbReference>
<dbReference type="HAMAP" id="MF_03101">
    <property type="entry name" value="Deoxyhypusine_hydroxylase"/>
    <property type="match status" value="1"/>
</dbReference>
<dbReference type="EMBL" id="GDKF01005896">
    <property type="protein sequence ID" value="JAT72726.1"/>
    <property type="molecule type" value="Transcribed_RNA"/>
</dbReference>
<keyword evidence="6 9" id="KW-0408">Iron</keyword>
<evidence type="ECO:0000256" key="4">
    <source>
        <dbReference type="ARBA" id="ARBA00022737"/>
    </source>
</evidence>
<dbReference type="InterPro" id="IPR027517">
    <property type="entry name" value="Deoxyhypusine_hydroxylase"/>
</dbReference>
<feature type="binding site" evidence="9">
    <location>
        <position position="61"/>
    </location>
    <ligand>
        <name>Fe cation</name>
        <dbReference type="ChEBI" id="CHEBI:24875"/>
        <label>1</label>
    </ligand>
</feature>
<evidence type="ECO:0000256" key="7">
    <source>
        <dbReference type="ARBA" id="ARBA00023033"/>
    </source>
</evidence>
<feature type="binding site" evidence="9">
    <location>
        <position position="94"/>
    </location>
    <ligand>
        <name>Fe cation</name>
        <dbReference type="ChEBI" id="CHEBI:24875"/>
        <label>1</label>
    </ligand>
</feature>
<protein>
    <recommendedName>
        <fullName evidence="9">Deoxyhypusine hydroxylase</fullName>
        <shortName evidence="9">DOHH</shortName>
        <ecNumber evidence="9">1.14.99.29</ecNumber>
    </recommendedName>
    <alternativeName>
        <fullName evidence="9">Deoxyhypusine dioxygenase</fullName>
    </alternativeName>
    <alternativeName>
        <fullName evidence="9">Deoxyhypusine monooxygenase</fullName>
    </alternativeName>
</protein>
<keyword evidence="3 9" id="KW-0479">Metal-binding</keyword>
<dbReference type="PANTHER" id="PTHR12697">
    <property type="entry name" value="PBS LYASE HEAT-LIKE PROTEIN"/>
    <property type="match status" value="1"/>
</dbReference>
<dbReference type="UniPathway" id="UPA00354"/>
<evidence type="ECO:0000256" key="6">
    <source>
        <dbReference type="ARBA" id="ARBA00023004"/>
    </source>
</evidence>
<dbReference type="GO" id="GO:0019135">
    <property type="term" value="F:deoxyhypusine monooxygenase activity"/>
    <property type="evidence" value="ECO:0007669"/>
    <property type="project" value="UniProtKB-UniRule"/>
</dbReference>
<dbReference type="GO" id="GO:0046872">
    <property type="term" value="F:metal ion binding"/>
    <property type="evidence" value="ECO:0007669"/>
    <property type="project" value="UniProtKB-KW"/>
</dbReference>
<keyword evidence="5 9" id="KW-0560">Oxidoreductase</keyword>
<feature type="binding site" evidence="9">
    <location>
        <position position="247"/>
    </location>
    <ligand>
        <name>Fe cation</name>
        <dbReference type="ChEBI" id="CHEBI:24875"/>
        <label>2</label>
    </ligand>
</feature>
<feature type="binding site" evidence="9">
    <location>
        <position position="215"/>
    </location>
    <ligand>
        <name>Fe cation</name>
        <dbReference type="ChEBI" id="CHEBI:24875"/>
        <label>2</label>
    </ligand>
</feature>
<keyword evidence="4" id="KW-0677">Repeat</keyword>
<dbReference type="Gene3D" id="1.25.10.10">
    <property type="entry name" value="Leucine-rich Repeat Variant"/>
    <property type="match status" value="2"/>
</dbReference>
<comment type="catalytic activity">
    <reaction evidence="1 9">
        <text>[eIF5A protein]-deoxyhypusine + AH2 + O2 = [eIF5A protein]-hypusine + A + H2O</text>
        <dbReference type="Rhea" id="RHEA:14101"/>
        <dbReference type="Rhea" id="RHEA-COMP:10144"/>
        <dbReference type="Rhea" id="RHEA-COMP:12592"/>
        <dbReference type="ChEBI" id="CHEBI:13193"/>
        <dbReference type="ChEBI" id="CHEBI:15377"/>
        <dbReference type="ChEBI" id="CHEBI:15379"/>
        <dbReference type="ChEBI" id="CHEBI:17499"/>
        <dbReference type="ChEBI" id="CHEBI:82657"/>
        <dbReference type="ChEBI" id="CHEBI:91175"/>
        <dbReference type="EC" id="1.14.99.29"/>
    </reaction>
</comment>
<dbReference type="AlphaFoldDB" id="A0A1D2A0L7"/>
<dbReference type="InterPro" id="IPR004155">
    <property type="entry name" value="PBS_lyase_HEAT"/>
</dbReference>
<organism evidence="10">
    <name type="scientific">Auxenochlorella protothecoides</name>
    <name type="common">Green microalga</name>
    <name type="synonym">Chlorella protothecoides</name>
    <dbReference type="NCBI Taxonomy" id="3075"/>
    <lineage>
        <taxon>Eukaryota</taxon>
        <taxon>Viridiplantae</taxon>
        <taxon>Chlorophyta</taxon>
        <taxon>core chlorophytes</taxon>
        <taxon>Trebouxiophyceae</taxon>
        <taxon>Chlorellales</taxon>
        <taxon>Chlorellaceae</taxon>
        <taxon>Auxenochlorella</taxon>
    </lineage>
</organism>
<evidence type="ECO:0000256" key="1">
    <source>
        <dbReference type="ARBA" id="ARBA00000068"/>
    </source>
</evidence>
<feature type="binding site" evidence="9">
    <location>
        <position position="60"/>
    </location>
    <ligand>
        <name>Fe cation</name>
        <dbReference type="ChEBI" id="CHEBI:24875"/>
        <label>1</label>
    </ligand>
</feature>
<comment type="similarity">
    <text evidence="9">Belongs to the deoxyhypusine hydroxylase family.</text>
</comment>
<gene>
    <name evidence="10" type="ORF">g.13656</name>
</gene>
<keyword evidence="7 9" id="KW-0503">Monooxygenase</keyword>
<dbReference type="InterPro" id="IPR016024">
    <property type="entry name" value="ARM-type_fold"/>
</dbReference>
<evidence type="ECO:0000256" key="8">
    <source>
        <dbReference type="ARBA" id="ARBA00023256"/>
    </source>
</evidence>
<comment type="cofactor">
    <cofactor evidence="9">
        <name>Fe(2+)</name>
        <dbReference type="ChEBI" id="CHEBI:29033"/>
    </cofactor>
    <text evidence="9">Binds 2 Fe(2+) ions per subunit.</text>
</comment>
<sequence>MAAHEASPGVVASLCRKLKEPTTSLQQKYRVLFSLRNIKGDASHAAMLQGLEDESALFRHEVAFCLGQRQDPAAIQTLESILRDTAEHPMVRHEAGEALGAIGSPACIPPLRDHAADGCLEVAQTCQLALQRIEFLEGHEPCDPGAPQRYLSVDPTPPAPAATPTPALAATLLDDGARIFDRYRALFALRDRGGEEALEALAGAFASSSALLKHEVAYVLGQMQDARAVACLKRVLGDAGEAAMVRHEAAEALGAIADRACLALLQQYTEDAEPIVADSCIVALDMLEFEQSGGFQYADDGAVAT</sequence>
<evidence type="ECO:0000313" key="10">
    <source>
        <dbReference type="EMBL" id="JAT72726.1"/>
    </source>
</evidence>
<dbReference type="EC" id="1.14.99.29" evidence="9"/>
<evidence type="ECO:0000256" key="9">
    <source>
        <dbReference type="HAMAP-Rule" id="MF_03101"/>
    </source>
</evidence>
<feature type="binding site" evidence="9">
    <location>
        <position position="214"/>
    </location>
    <ligand>
        <name>Fe cation</name>
        <dbReference type="ChEBI" id="CHEBI:24875"/>
        <label>2</label>
    </ligand>
</feature>
<accession>A0A1D2A0L7</accession>
<evidence type="ECO:0000256" key="3">
    <source>
        <dbReference type="ARBA" id="ARBA00022723"/>
    </source>
</evidence>
<keyword evidence="8 9" id="KW-0386">Hypusine biosynthesis</keyword>
<comment type="function">
    <text evidence="9">Catalyzes the hydroxylation of the N(6)-(4-aminobutyl)-L-lysine intermediate to form hypusine, an essential post-translational modification only found in mature eIF-5A factor.</text>
</comment>